<evidence type="ECO:0000313" key="2">
    <source>
        <dbReference type="Proteomes" id="UP000828390"/>
    </source>
</evidence>
<reference evidence="1" key="1">
    <citation type="journal article" date="2019" name="bioRxiv">
        <title>The Genome of the Zebra Mussel, Dreissena polymorpha: A Resource for Invasive Species Research.</title>
        <authorList>
            <person name="McCartney M.A."/>
            <person name="Auch B."/>
            <person name="Kono T."/>
            <person name="Mallez S."/>
            <person name="Zhang Y."/>
            <person name="Obille A."/>
            <person name="Becker A."/>
            <person name="Abrahante J.E."/>
            <person name="Garbe J."/>
            <person name="Badalamenti J.P."/>
            <person name="Herman A."/>
            <person name="Mangelson H."/>
            <person name="Liachko I."/>
            <person name="Sullivan S."/>
            <person name="Sone E.D."/>
            <person name="Koren S."/>
            <person name="Silverstein K.A.T."/>
            <person name="Beckman K.B."/>
            <person name="Gohl D.M."/>
        </authorList>
    </citation>
    <scope>NUCLEOTIDE SEQUENCE</scope>
    <source>
        <strain evidence="1">Duluth1</strain>
        <tissue evidence="1">Whole animal</tissue>
    </source>
</reference>
<organism evidence="1 2">
    <name type="scientific">Dreissena polymorpha</name>
    <name type="common">Zebra mussel</name>
    <name type="synonym">Mytilus polymorpha</name>
    <dbReference type="NCBI Taxonomy" id="45954"/>
    <lineage>
        <taxon>Eukaryota</taxon>
        <taxon>Metazoa</taxon>
        <taxon>Spiralia</taxon>
        <taxon>Lophotrochozoa</taxon>
        <taxon>Mollusca</taxon>
        <taxon>Bivalvia</taxon>
        <taxon>Autobranchia</taxon>
        <taxon>Heteroconchia</taxon>
        <taxon>Euheterodonta</taxon>
        <taxon>Imparidentia</taxon>
        <taxon>Neoheterodontei</taxon>
        <taxon>Myida</taxon>
        <taxon>Dreissenoidea</taxon>
        <taxon>Dreissenidae</taxon>
        <taxon>Dreissena</taxon>
    </lineage>
</organism>
<accession>A0A9D4LSU6</accession>
<name>A0A9D4LSU6_DREPO</name>
<dbReference type="Proteomes" id="UP000828390">
    <property type="component" value="Unassembled WGS sequence"/>
</dbReference>
<keyword evidence="2" id="KW-1185">Reference proteome</keyword>
<protein>
    <submittedName>
        <fullName evidence="1">Uncharacterized protein</fullName>
    </submittedName>
</protein>
<reference evidence="1" key="2">
    <citation type="submission" date="2020-11" db="EMBL/GenBank/DDBJ databases">
        <authorList>
            <person name="McCartney M.A."/>
            <person name="Auch B."/>
            <person name="Kono T."/>
            <person name="Mallez S."/>
            <person name="Becker A."/>
            <person name="Gohl D.M."/>
            <person name="Silverstein K.A.T."/>
            <person name="Koren S."/>
            <person name="Bechman K.B."/>
            <person name="Herman A."/>
            <person name="Abrahante J.E."/>
            <person name="Garbe J."/>
        </authorList>
    </citation>
    <scope>NUCLEOTIDE SEQUENCE</scope>
    <source>
        <strain evidence="1">Duluth1</strain>
        <tissue evidence="1">Whole animal</tissue>
    </source>
</reference>
<proteinExistence type="predicted"/>
<sequence>MAEGNNKTDDPLDGDNVGIDPQTLEIARILRSLADEITEEKSLPVLKEIITKISNESVHDRNYNVLTDYMRRFVNVLGFSVQFSVSKTKEIIKILLVIWNQPNVAKYFMQEVYNEDICAPEKTIDPNILHKIPNKV</sequence>
<evidence type="ECO:0000313" key="1">
    <source>
        <dbReference type="EMBL" id="KAH3864068.1"/>
    </source>
</evidence>
<dbReference type="AlphaFoldDB" id="A0A9D4LSU6"/>
<dbReference type="EMBL" id="JAIWYP010000002">
    <property type="protein sequence ID" value="KAH3864068.1"/>
    <property type="molecule type" value="Genomic_DNA"/>
</dbReference>
<comment type="caution">
    <text evidence="1">The sequence shown here is derived from an EMBL/GenBank/DDBJ whole genome shotgun (WGS) entry which is preliminary data.</text>
</comment>
<gene>
    <name evidence="1" type="ORF">DPMN_027081</name>
</gene>